<dbReference type="PROSITE" id="PS01162">
    <property type="entry name" value="QOR_ZETA_CRYSTAL"/>
    <property type="match status" value="1"/>
</dbReference>
<dbReference type="Gene3D" id="3.40.50.720">
    <property type="entry name" value="NAD(P)-binding Rossmann-like Domain"/>
    <property type="match status" value="1"/>
</dbReference>
<dbReference type="GO" id="GO:0008270">
    <property type="term" value="F:zinc ion binding"/>
    <property type="evidence" value="ECO:0007669"/>
    <property type="project" value="InterPro"/>
</dbReference>
<dbReference type="InterPro" id="IPR020843">
    <property type="entry name" value="ER"/>
</dbReference>
<dbReference type="InterPro" id="IPR011032">
    <property type="entry name" value="GroES-like_sf"/>
</dbReference>
<reference evidence="4 5" key="2">
    <citation type="journal article" date="2016" name="Genome Announc.">
        <title>Complete Genome Sequence of Sphingopyxis terrae Strain 203-1 (NBRC 111660), a Polyethylene Glycol Degrader.</title>
        <authorList>
            <person name="Ohtsubo Y."/>
            <person name="Nonoyama S."/>
            <person name="Nagata Y."/>
            <person name="Numata M."/>
            <person name="Tsuchikane K."/>
            <person name="Hosoyama A."/>
            <person name="Yamazoe A."/>
            <person name="Tsuda M."/>
            <person name="Fujita N."/>
            <person name="Kawai F."/>
        </authorList>
    </citation>
    <scope>NUCLEOTIDE SEQUENCE [LARGE SCALE GENOMIC DNA]</scope>
    <source>
        <strain evidence="4 5">203-1</strain>
    </source>
</reference>
<dbReference type="SUPFAM" id="SSF51735">
    <property type="entry name" value="NAD(P)-binding Rossmann-fold domains"/>
    <property type="match status" value="1"/>
</dbReference>
<dbReference type="GO" id="GO:0070402">
    <property type="term" value="F:NADPH binding"/>
    <property type="evidence" value="ECO:0007669"/>
    <property type="project" value="TreeGrafter"/>
</dbReference>
<dbReference type="GO" id="GO:0035925">
    <property type="term" value="F:mRNA 3'-UTR AU-rich region binding"/>
    <property type="evidence" value="ECO:0007669"/>
    <property type="project" value="TreeGrafter"/>
</dbReference>
<dbReference type="InterPro" id="IPR047618">
    <property type="entry name" value="QOR-like"/>
</dbReference>
<dbReference type="EMBL" id="CP013342">
    <property type="protein sequence ID" value="AMU94388.1"/>
    <property type="molecule type" value="Genomic_DNA"/>
</dbReference>
<dbReference type="InterPro" id="IPR013149">
    <property type="entry name" value="ADH-like_C"/>
</dbReference>
<sequence>MARVVKMHAVGDAAVLRVDDQHVGDPGPGEIRLRHVAAGVNYVDIYHRTGLYPIANLPAVLGVEGAGVVEALGDGVTHLRRGDRVAWAGLPMGGYAETRLLAANRAVPLPSHISDTVAAASMLRGITAHMLLTRVARISPGDIILIHAAAGGLGLILSQWARKLGASVIGTVGSPEKAALAKSFGLDHAVLYKESDFVREVLNITGGRGVDVAFDGIGGDVLLRTLDCVRPFGLVVSVGQASGSLPAIDISELGPRRSLALARPSVLAYMADLDSYRNAAAELFEELEAGLHVEIGAQFDLADVAKAHSALEAGRTTGSVLLTF</sequence>
<dbReference type="InterPro" id="IPR036291">
    <property type="entry name" value="NAD(P)-bd_dom_sf"/>
</dbReference>
<evidence type="ECO:0000313" key="4">
    <source>
        <dbReference type="EMBL" id="AMU94388.1"/>
    </source>
</evidence>
<dbReference type="Gene3D" id="3.90.180.10">
    <property type="entry name" value="Medium-chain alcohol dehydrogenases, catalytic domain"/>
    <property type="match status" value="1"/>
</dbReference>
<dbReference type="Pfam" id="PF00107">
    <property type="entry name" value="ADH_zinc_N"/>
    <property type="match status" value="1"/>
</dbReference>
<dbReference type="Pfam" id="PF08240">
    <property type="entry name" value="ADH_N"/>
    <property type="match status" value="1"/>
</dbReference>
<dbReference type="Proteomes" id="UP000076234">
    <property type="component" value="Chromosome"/>
</dbReference>
<feature type="domain" description="Enoyl reductase (ER)" evidence="3">
    <location>
        <begin position="11"/>
        <end position="322"/>
    </location>
</feature>
<evidence type="ECO:0000259" key="3">
    <source>
        <dbReference type="SMART" id="SM00829"/>
    </source>
</evidence>
<dbReference type="InterPro" id="IPR013154">
    <property type="entry name" value="ADH-like_N"/>
</dbReference>
<gene>
    <name evidence="4" type="ORF">AOA14_07180</name>
</gene>
<keyword evidence="2" id="KW-0560">Oxidoreductase</keyword>
<evidence type="ECO:0000313" key="5">
    <source>
        <dbReference type="Proteomes" id="UP000076234"/>
    </source>
</evidence>
<keyword evidence="1" id="KW-0521">NADP</keyword>
<dbReference type="AlphaFoldDB" id="A0A142VX36"/>
<organism evidence="4 5">
    <name type="scientific">Sphingopyxis terrae subsp. terrae NBRC 15098</name>
    <dbReference type="NCBI Taxonomy" id="1219058"/>
    <lineage>
        <taxon>Bacteria</taxon>
        <taxon>Pseudomonadati</taxon>
        <taxon>Pseudomonadota</taxon>
        <taxon>Alphaproteobacteria</taxon>
        <taxon>Sphingomonadales</taxon>
        <taxon>Sphingomonadaceae</taxon>
        <taxon>Sphingopyxis</taxon>
    </lineage>
</organism>
<proteinExistence type="predicted"/>
<dbReference type="PANTHER" id="PTHR48106">
    <property type="entry name" value="QUINONE OXIDOREDUCTASE PIG3-RELATED"/>
    <property type="match status" value="1"/>
</dbReference>
<evidence type="ECO:0000256" key="2">
    <source>
        <dbReference type="ARBA" id="ARBA00023002"/>
    </source>
</evidence>
<dbReference type="GO" id="GO:0005829">
    <property type="term" value="C:cytosol"/>
    <property type="evidence" value="ECO:0007669"/>
    <property type="project" value="TreeGrafter"/>
</dbReference>
<evidence type="ECO:0000256" key="1">
    <source>
        <dbReference type="ARBA" id="ARBA00022857"/>
    </source>
</evidence>
<protein>
    <submittedName>
        <fullName evidence="4">Alcohol dehydrogenase</fullName>
    </submittedName>
</protein>
<dbReference type="InterPro" id="IPR002364">
    <property type="entry name" value="Quin_OxRdtase/zeta-crystal_CS"/>
</dbReference>
<dbReference type="SUPFAM" id="SSF50129">
    <property type="entry name" value="GroES-like"/>
    <property type="match status" value="1"/>
</dbReference>
<dbReference type="SMART" id="SM00829">
    <property type="entry name" value="PKS_ER"/>
    <property type="match status" value="1"/>
</dbReference>
<dbReference type="PANTHER" id="PTHR48106:SF13">
    <property type="entry name" value="QUINONE OXIDOREDUCTASE-RELATED"/>
    <property type="match status" value="1"/>
</dbReference>
<dbReference type="CDD" id="cd05286">
    <property type="entry name" value="QOR2"/>
    <property type="match status" value="1"/>
</dbReference>
<reference evidence="5" key="1">
    <citation type="submission" date="2015-11" db="EMBL/GenBank/DDBJ databases">
        <title>Complete genome sequence of a polyethylene glycol-degrading strain Sphingopyxis terrae strain 203-1 (NBRC 15098).</title>
        <authorList>
            <person name="Yoshiyuki O."/>
            <person name="Shouta N."/>
            <person name="Nagata Y."/>
            <person name="Numata M."/>
            <person name="Tsuchikane K."/>
            <person name="Hosoyama A."/>
            <person name="Yamazoe A."/>
            <person name="Tsuda M."/>
            <person name="Fujita N."/>
            <person name="Kawai F."/>
        </authorList>
    </citation>
    <scope>NUCLEOTIDE SEQUENCE [LARGE SCALE GENOMIC DNA]</scope>
    <source>
        <strain evidence="5">203-1</strain>
    </source>
</reference>
<accession>A0A142VX36</accession>
<dbReference type="RefSeq" id="WP_062901280.1">
    <property type="nucleotide sequence ID" value="NZ_CP013342.1"/>
</dbReference>
<name>A0A142VX36_9SPHN</name>
<dbReference type="KEGG" id="ster:AOA14_07180"/>
<dbReference type="STRING" id="1219058.AOA14_07180"/>
<dbReference type="GO" id="GO:0003960">
    <property type="term" value="F:quinone reductase (NADPH) activity"/>
    <property type="evidence" value="ECO:0007669"/>
    <property type="project" value="InterPro"/>
</dbReference>